<dbReference type="HOGENOM" id="CLU_051643_1_0_9"/>
<sequence>MVFQFIVPQYMQNFKCIASACPDSCCMGWRVPLDEQTFKRYKESKTSPLKDVFEKYIKKNRSNQTSQNFGKIVMQKDGRCPFLDEQNLCRIQKLHGEEYLSNTCYFYPRTINLVNGVLEMSATLSCPVVAKSVLLEQGGIDFVATSLDISPRLTVNRIIDQNDIKTKNSVKKYFWDIRTFCIQLLKTREISFWDRLLILGFFIQKLNELASSSEHKDEVLNLIETYTRYIENGYFLEELSKVPSNYNLQLKLSKEIADMRFSAGLPNQKYLDFFTKFLQGLGIKQDADNSQILKNYERAYNEYFVPFFNEHQYIFENYAVNHVFKNLFPFDCDSPFESYMLLCTHLATIKLLLVGLCSYYKSDFTKDVAVDLIQSFSKTVEHNTAYLASLLDILKKNNVNTLAYMAILIRG</sequence>
<reference evidence="1 2" key="1">
    <citation type="submission" date="2011-08" db="EMBL/GenBank/DDBJ databases">
        <title>Complete sequence of Caldicellulosiruptor lactoaceticus 6A.</title>
        <authorList>
            <consortium name="US DOE Joint Genome Institute"/>
            <person name="Lucas S."/>
            <person name="Han J."/>
            <person name="Lapidus A."/>
            <person name="Cheng J.-F."/>
            <person name="Goodwin L."/>
            <person name="Pitluck S."/>
            <person name="Peters L."/>
            <person name="Davenport K."/>
            <person name="Detter J.C."/>
            <person name="Han C."/>
            <person name="Tapia R."/>
            <person name="Land M."/>
            <person name="Hauser L."/>
            <person name="Kyrpides N."/>
            <person name="Ivanova N."/>
            <person name="Ovchinnikova G."/>
            <person name="Pagani I."/>
            <person name="Blumer-Schuette S.E."/>
            <person name="Kelly R.M."/>
            <person name="Woyke T."/>
        </authorList>
    </citation>
    <scope>NUCLEOTIDE SEQUENCE [LARGE SCALE GENOMIC DNA]</scope>
    <source>
        <strain evidence="1 2">6A</strain>
    </source>
</reference>
<dbReference type="NCBIfam" id="NF038110">
    <property type="entry name" value="Lys_methyl_FliB"/>
    <property type="match status" value="1"/>
</dbReference>
<evidence type="ECO:0000313" key="1">
    <source>
        <dbReference type="EMBL" id="AEM73707.1"/>
    </source>
</evidence>
<protein>
    <recommendedName>
        <fullName evidence="3">FliB family protein</fullName>
    </recommendedName>
</protein>
<name>G2PVY9_9FIRM</name>
<dbReference type="RefSeq" id="WP_014042469.1">
    <property type="nucleotide sequence ID" value="NC_015949.1"/>
</dbReference>
<organism evidence="1 2">
    <name type="scientific">Caldicellulosiruptor acetigenus 6A</name>
    <dbReference type="NCBI Taxonomy" id="632516"/>
    <lineage>
        <taxon>Bacteria</taxon>
        <taxon>Bacillati</taxon>
        <taxon>Bacillota</taxon>
        <taxon>Bacillota incertae sedis</taxon>
        <taxon>Caldicellulosiruptorales</taxon>
        <taxon>Caldicellulosiruptoraceae</taxon>
        <taxon>Caldicellulosiruptor</taxon>
    </lineage>
</organism>
<dbReference type="Proteomes" id="UP000009257">
    <property type="component" value="Chromosome"/>
</dbReference>
<dbReference type="KEGG" id="clc:Calla_1074"/>
<dbReference type="AlphaFoldDB" id="G2PVY9"/>
<gene>
    <name evidence="1" type="ORF">Calla_1074</name>
</gene>
<accession>G2PVY9</accession>
<evidence type="ECO:0000313" key="2">
    <source>
        <dbReference type="Proteomes" id="UP000009257"/>
    </source>
</evidence>
<dbReference type="EMBL" id="CP003001">
    <property type="protein sequence ID" value="AEM73707.1"/>
    <property type="molecule type" value="Genomic_DNA"/>
</dbReference>
<proteinExistence type="predicted"/>
<evidence type="ECO:0008006" key="3">
    <source>
        <dbReference type="Google" id="ProtNLM"/>
    </source>
</evidence>